<dbReference type="Pfam" id="PF13229">
    <property type="entry name" value="Beta_helix"/>
    <property type="match status" value="1"/>
</dbReference>
<dbReference type="InterPro" id="IPR012334">
    <property type="entry name" value="Pectin_lyas_fold"/>
</dbReference>
<dbReference type="RefSeq" id="WP_322472560.1">
    <property type="nucleotide sequence ID" value="NZ_JBHRZG010000010.1"/>
</dbReference>
<name>A0ABV7Z6N2_9DEIO</name>
<accession>A0ABV7Z6N2</accession>
<protein>
    <submittedName>
        <fullName evidence="2">Right-handed parallel beta-helix repeat-containing protein</fullName>
    </submittedName>
</protein>
<evidence type="ECO:0000313" key="3">
    <source>
        <dbReference type="Proteomes" id="UP001595803"/>
    </source>
</evidence>
<dbReference type="Gene3D" id="2.160.20.10">
    <property type="entry name" value="Single-stranded right-handed beta-helix, Pectin lyase-like"/>
    <property type="match status" value="2"/>
</dbReference>
<dbReference type="SUPFAM" id="SSF51126">
    <property type="entry name" value="Pectin lyase-like"/>
    <property type="match status" value="2"/>
</dbReference>
<gene>
    <name evidence="2" type="ORF">ACFOSB_09580</name>
</gene>
<dbReference type="SMART" id="SM00710">
    <property type="entry name" value="PbH1"/>
    <property type="match status" value="9"/>
</dbReference>
<dbReference type="Proteomes" id="UP001595803">
    <property type="component" value="Unassembled WGS sequence"/>
</dbReference>
<organism evidence="2 3">
    <name type="scientific">Deinococcus rufus</name>
    <dbReference type="NCBI Taxonomy" id="2136097"/>
    <lineage>
        <taxon>Bacteria</taxon>
        <taxon>Thermotogati</taxon>
        <taxon>Deinococcota</taxon>
        <taxon>Deinococci</taxon>
        <taxon>Deinococcales</taxon>
        <taxon>Deinococcaceae</taxon>
        <taxon>Deinococcus</taxon>
    </lineage>
</organism>
<comment type="caution">
    <text evidence="2">The sequence shown here is derived from an EMBL/GenBank/DDBJ whole genome shotgun (WGS) entry which is preliminary data.</text>
</comment>
<dbReference type="InterPro" id="IPR006626">
    <property type="entry name" value="PbH1"/>
</dbReference>
<keyword evidence="3" id="KW-1185">Reference proteome</keyword>
<feature type="domain" description="Right handed beta helix" evidence="1">
    <location>
        <begin position="292"/>
        <end position="437"/>
    </location>
</feature>
<sequence length="551" mass="58737">MTNLDYSKFTKKLYTALTNTSNNGKLLKVNTTTGSPDFIDVPSGGGGGTTSVTGGNFPILNLPATVSAATVTTTLNNLAGQTVIVDKMYTVDGGVTVPADTILLAMYEGCGFKLTGATNSLLFLSGGAVINGLTLDGNRGNLTGTYGFGFALARLISNSTKLVQIIDCTLKNYGAGAIYGKNINGLYAFNNRIDGVYREAIMTQRSQNVWFENNKITNGPATAQFHGKDSEVPTAISKMFRCINNVWDFSNITLDANETILFIETWGGVEDVVIHGNRMLAPNTNNSNTVFGISLDYTKYATVSSNYIDGGDAKILGYGLEAAGSEDCTYTDNTVNGYKGLAISISRSETRNIKVINNLIQNGTSSGWGCQVIDGAQDVLFQGNTFRDFGDYGIRFNGTGSGSQILNNRFYIRSQNFTGVGIFNQGAKRLVVRDNIAGPEFRPGVTAGTGYLNRFYNSDSGTYCTISSNNVSCQVPSTLATGASSVAIMNYGSTGGNVIENNVIQYSGIGIQTETSTTQPGNRIVANRSFGNVTTLVNSQNSNDKKIDYLA</sequence>
<dbReference type="EMBL" id="JBHRZG010000010">
    <property type="protein sequence ID" value="MFC3833106.1"/>
    <property type="molecule type" value="Genomic_DNA"/>
</dbReference>
<evidence type="ECO:0000259" key="1">
    <source>
        <dbReference type="Pfam" id="PF13229"/>
    </source>
</evidence>
<dbReference type="InterPro" id="IPR011050">
    <property type="entry name" value="Pectin_lyase_fold/virulence"/>
</dbReference>
<evidence type="ECO:0000313" key="2">
    <source>
        <dbReference type="EMBL" id="MFC3833106.1"/>
    </source>
</evidence>
<reference evidence="3" key="1">
    <citation type="journal article" date="2019" name="Int. J. Syst. Evol. Microbiol.">
        <title>The Global Catalogue of Microorganisms (GCM) 10K type strain sequencing project: providing services to taxonomists for standard genome sequencing and annotation.</title>
        <authorList>
            <consortium name="The Broad Institute Genomics Platform"/>
            <consortium name="The Broad Institute Genome Sequencing Center for Infectious Disease"/>
            <person name="Wu L."/>
            <person name="Ma J."/>
        </authorList>
    </citation>
    <scope>NUCLEOTIDE SEQUENCE [LARGE SCALE GENOMIC DNA]</scope>
    <source>
        <strain evidence="3">CCTCC AB 2017081</strain>
    </source>
</reference>
<proteinExistence type="predicted"/>
<dbReference type="InterPro" id="IPR039448">
    <property type="entry name" value="Beta_helix"/>
</dbReference>